<keyword evidence="2" id="KW-0812">Transmembrane</keyword>
<feature type="transmembrane region" description="Helical" evidence="2">
    <location>
        <begin position="151"/>
        <end position="172"/>
    </location>
</feature>
<feature type="transmembrane region" description="Helical" evidence="2">
    <location>
        <begin position="70"/>
        <end position="90"/>
    </location>
</feature>
<reference evidence="3 4" key="1">
    <citation type="submission" date="2014-04" db="EMBL/GenBank/DDBJ databases">
        <title>Evolutionary Origins and Diversification of the Mycorrhizal Mutualists.</title>
        <authorList>
            <consortium name="DOE Joint Genome Institute"/>
            <consortium name="Mycorrhizal Genomics Consortium"/>
            <person name="Kohler A."/>
            <person name="Kuo A."/>
            <person name="Nagy L.G."/>
            <person name="Floudas D."/>
            <person name="Copeland A."/>
            <person name="Barry K.W."/>
            <person name="Cichocki N."/>
            <person name="Veneault-Fourrey C."/>
            <person name="LaButti K."/>
            <person name="Lindquist E.A."/>
            <person name="Lipzen A."/>
            <person name="Lundell T."/>
            <person name="Morin E."/>
            <person name="Murat C."/>
            <person name="Riley R."/>
            <person name="Ohm R."/>
            <person name="Sun H."/>
            <person name="Tunlid A."/>
            <person name="Henrissat B."/>
            <person name="Grigoriev I.V."/>
            <person name="Hibbett D.S."/>
            <person name="Martin F."/>
        </authorList>
    </citation>
    <scope>NUCLEOTIDE SEQUENCE [LARGE SCALE GENOMIC DNA]</scope>
    <source>
        <strain evidence="3 4">Koide BX008</strain>
    </source>
</reference>
<keyword evidence="2" id="KW-1133">Transmembrane helix</keyword>
<gene>
    <name evidence="3" type="ORF">M378DRAFT_77747</name>
</gene>
<dbReference type="AlphaFoldDB" id="A0A0C2TD38"/>
<dbReference type="Proteomes" id="UP000054549">
    <property type="component" value="Unassembled WGS sequence"/>
</dbReference>
<protein>
    <submittedName>
        <fullName evidence="3">Uncharacterized protein</fullName>
    </submittedName>
</protein>
<dbReference type="InParanoid" id="A0A0C2TD38"/>
<evidence type="ECO:0000256" key="2">
    <source>
        <dbReference type="SAM" id="Phobius"/>
    </source>
</evidence>
<proteinExistence type="predicted"/>
<accession>A0A0C2TD38</accession>
<evidence type="ECO:0000313" key="3">
    <source>
        <dbReference type="EMBL" id="KIL64724.1"/>
    </source>
</evidence>
<feature type="compositionally biased region" description="Basic and acidic residues" evidence="1">
    <location>
        <begin position="230"/>
        <end position="246"/>
    </location>
</feature>
<dbReference type="HOGENOM" id="CLU_044614_1_1_1"/>
<feature type="transmembrane region" description="Helical" evidence="2">
    <location>
        <begin position="6"/>
        <end position="24"/>
    </location>
</feature>
<keyword evidence="4" id="KW-1185">Reference proteome</keyword>
<evidence type="ECO:0000313" key="4">
    <source>
        <dbReference type="Proteomes" id="UP000054549"/>
    </source>
</evidence>
<feature type="region of interest" description="Disordered" evidence="1">
    <location>
        <begin position="220"/>
        <end position="246"/>
    </location>
</feature>
<dbReference type="OrthoDB" id="3357408at2759"/>
<feature type="transmembrane region" description="Helical" evidence="2">
    <location>
        <begin position="31"/>
        <end position="50"/>
    </location>
</feature>
<keyword evidence="2" id="KW-0472">Membrane</keyword>
<evidence type="ECO:0000256" key="1">
    <source>
        <dbReference type="SAM" id="MobiDB-lite"/>
    </source>
</evidence>
<organism evidence="3 4">
    <name type="scientific">Amanita muscaria (strain Koide BX008)</name>
    <dbReference type="NCBI Taxonomy" id="946122"/>
    <lineage>
        <taxon>Eukaryota</taxon>
        <taxon>Fungi</taxon>
        <taxon>Dikarya</taxon>
        <taxon>Basidiomycota</taxon>
        <taxon>Agaricomycotina</taxon>
        <taxon>Agaricomycetes</taxon>
        <taxon>Agaricomycetidae</taxon>
        <taxon>Agaricales</taxon>
        <taxon>Pluteineae</taxon>
        <taxon>Amanitaceae</taxon>
        <taxon>Amanita</taxon>
    </lineage>
</organism>
<name>A0A0C2TD38_AMAMK</name>
<sequence length="246" mass="27635">MPFWYVTAVFLTAHKLILQIYRCWQVYGRSWRIVCFPLMLWTGCFIAIVLELVHGIRSVEQHQQQAVTGAFTLMFVITFYAGSIAINLYATPAIIYRIVRVAQNSTNRPGRLYKTCRIIIESGLLYTLSTFGYAMTYIGMVSTVHDNSVPFARLVANINFSMPGVAFNLILIRIHEERSTSHDTHVDTGFQNQENSLSTVNFHAADAVTEETEQFISEISAAESGPGKEVVQRHTGEKAKSEISGT</sequence>
<dbReference type="EMBL" id="KN818247">
    <property type="protein sequence ID" value="KIL64724.1"/>
    <property type="molecule type" value="Genomic_DNA"/>
</dbReference>
<feature type="transmembrane region" description="Helical" evidence="2">
    <location>
        <begin position="118"/>
        <end position="139"/>
    </location>
</feature>